<keyword evidence="5" id="KW-1185">Reference proteome</keyword>
<dbReference type="InterPro" id="IPR006015">
    <property type="entry name" value="Universal_stress_UspA"/>
</dbReference>
<dbReference type="SUPFAM" id="SSF52402">
    <property type="entry name" value="Adenine nucleotide alpha hydrolases-like"/>
    <property type="match status" value="1"/>
</dbReference>
<dbReference type="Proteomes" id="UP000244912">
    <property type="component" value="Unassembled WGS sequence"/>
</dbReference>
<gene>
    <name evidence="4" type="ORF">PAA8504_01880</name>
</gene>
<dbReference type="InterPro" id="IPR006016">
    <property type="entry name" value="UspA"/>
</dbReference>
<organism evidence="4 5">
    <name type="scientific">Palleronia abyssalis</name>
    <dbReference type="NCBI Taxonomy" id="1501240"/>
    <lineage>
        <taxon>Bacteria</taxon>
        <taxon>Pseudomonadati</taxon>
        <taxon>Pseudomonadota</taxon>
        <taxon>Alphaproteobacteria</taxon>
        <taxon>Rhodobacterales</taxon>
        <taxon>Roseobacteraceae</taxon>
        <taxon>Palleronia</taxon>
    </lineage>
</organism>
<dbReference type="PANTHER" id="PTHR46268:SF6">
    <property type="entry name" value="UNIVERSAL STRESS PROTEIN UP12"/>
    <property type="match status" value="1"/>
</dbReference>
<dbReference type="GO" id="GO:0005737">
    <property type="term" value="C:cytoplasm"/>
    <property type="evidence" value="ECO:0007669"/>
    <property type="project" value="UniProtKB-SubCell"/>
</dbReference>
<dbReference type="PRINTS" id="PR01438">
    <property type="entry name" value="UNVRSLSTRESS"/>
</dbReference>
<dbReference type="Pfam" id="PF00582">
    <property type="entry name" value="Usp"/>
    <property type="match status" value="1"/>
</dbReference>
<dbReference type="RefSeq" id="WP_181375746.1">
    <property type="nucleotide sequence ID" value="NZ_ONZF01000003.1"/>
</dbReference>
<feature type="domain" description="UspA" evidence="3">
    <location>
        <begin position="9"/>
        <end position="143"/>
    </location>
</feature>
<evidence type="ECO:0000256" key="2">
    <source>
        <dbReference type="PIRNR" id="PIRNR006276"/>
    </source>
</evidence>
<dbReference type="EMBL" id="ONZF01000003">
    <property type="protein sequence ID" value="SPJ24055.1"/>
    <property type="molecule type" value="Genomic_DNA"/>
</dbReference>
<keyword evidence="2" id="KW-0963">Cytoplasm</keyword>
<dbReference type="InterPro" id="IPR014729">
    <property type="entry name" value="Rossmann-like_a/b/a_fold"/>
</dbReference>
<reference evidence="4 5" key="1">
    <citation type="submission" date="2018-03" db="EMBL/GenBank/DDBJ databases">
        <authorList>
            <person name="Keele B.F."/>
        </authorList>
    </citation>
    <scope>NUCLEOTIDE SEQUENCE [LARGE SCALE GENOMIC DNA]</scope>
    <source>
        <strain evidence="4 5">CECT 8504</strain>
    </source>
</reference>
<evidence type="ECO:0000256" key="1">
    <source>
        <dbReference type="ARBA" id="ARBA00008791"/>
    </source>
</evidence>
<evidence type="ECO:0000313" key="4">
    <source>
        <dbReference type="EMBL" id="SPJ24055.1"/>
    </source>
</evidence>
<sequence length="148" mass="16187">MPAKTFPNRILVNLDKSAPAQKALEMAMQIASATGSELHVVHVVHMTRYTYPQFMSDNQIDKYVEAAEGHLKELLSEGADIPASNRHVRAGTTDNEVMRLAQELKAGLIVVGNRSADAISRIVLGNAADSIVRHAHCPVLVVRDESYD</sequence>
<dbReference type="Gene3D" id="3.40.50.620">
    <property type="entry name" value="HUPs"/>
    <property type="match status" value="1"/>
</dbReference>
<evidence type="ECO:0000313" key="5">
    <source>
        <dbReference type="Proteomes" id="UP000244912"/>
    </source>
</evidence>
<evidence type="ECO:0000259" key="3">
    <source>
        <dbReference type="Pfam" id="PF00582"/>
    </source>
</evidence>
<comment type="subcellular location">
    <subcellularLocation>
        <location evidence="2">Cytoplasm</location>
    </subcellularLocation>
</comment>
<dbReference type="CDD" id="cd00293">
    <property type="entry name" value="USP-like"/>
    <property type="match status" value="1"/>
</dbReference>
<name>A0A2R8BVB2_9RHOB</name>
<accession>A0A2R8BVB2</accession>
<proteinExistence type="inferred from homology"/>
<protein>
    <recommendedName>
        <fullName evidence="2">Universal stress protein</fullName>
    </recommendedName>
</protein>
<dbReference type="PANTHER" id="PTHR46268">
    <property type="entry name" value="STRESS RESPONSE PROTEIN NHAX"/>
    <property type="match status" value="1"/>
</dbReference>
<dbReference type="PIRSF" id="PIRSF006276">
    <property type="entry name" value="UspA"/>
    <property type="match status" value="1"/>
</dbReference>
<comment type="similarity">
    <text evidence="1 2">Belongs to the universal stress protein A family.</text>
</comment>
<dbReference type="AlphaFoldDB" id="A0A2R8BVB2"/>